<keyword evidence="3" id="KW-1185">Reference proteome</keyword>
<organism evidence="2 3">
    <name type="scientific">Patella caerulea</name>
    <name type="common">Rayed Mediterranean limpet</name>
    <dbReference type="NCBI Taxonomy" id="87958"/>
    <lineage>
        <taxon>Eukaryota</taxon>
        <taxon>Metazoa</taxon>
        <taxon>Spiralia</taxon>
        <taxon>Lophotrochozoa</taxon>
        <taxon>Mollusca</taxon>
        <taxon>Gastropoda</taxon>
        <taxon>Patellogastropoda</taxon>
        <taxon>Patelloidea</taxon>
        <taxon>Patellidae</taxon>
        <taxon>Patella</taxon>
    </lineage>
</organism>
<feature type="region of interest" description="Disordered" evidence="1">
    <location>
        <begin position="1"/>
        <end position="24"/>
    </location>
</feature>
<evidence type="ECO:0000313" key="3">
    <source>
        <dbReference type="Proteomes" id="UP001347796"/>
    </source>
</evidence>
<evidence type="ECO:0000313" key="2">
    <source>
        <dbReference type="EMBL" id="KAK6195810.1"/>
    </source>
</evidence>
<evidence type="ECO:0008006" key="4">
    <source>
        <dbReference type="Google" id="ProtNLM"/>
    </source>
</evidence>
<dbReference type="InterPro" id="IPR042848">
    <property type="entry name" value="Rpp38"/>
</dbReference>
<dbReference type="Proteomes" id="UP001347796">
    <property type="component" value="Unassembled WGS sequence"/>
</dbReference>
<dbReference type="GO" id="GO:0000172">
    <property type="term" value="C:ribonuclease MRP complex"/>
    <property type="evidence" value="ECO:0007669"/>
    <property type="project" value="InterPro"/>
</dbReference>
<protein>
    <recommendedName>
        <fullName evidence="4">Ribosomal protein L7Ae/L30e/S12e/Gadd45 domain-containing protein</fullName>
    </recommendedName>
</protein>
<dbReference type="GO" id="GO:0033204">
    <property type="term" value="F:ribonuclease P RNA binding"/>
    <property type="evidence" value="ECO:0007669"/>
    <property type="project" value="TreeGrafter"/>
</dbReference>
<dbReference type="PANTHER" id="PTHR46948:SF1">
    <property type="entry name" value="RIBONUCLEASE P PROTEIN SUBUNIT P38"/>
    <property type="match status" value="1"/>
</dbReference>
<comment type="caution">
    <text evidence="2">The sequence shown here is derived from an EMBL/GenBank/DDBJ whole genome shotgun (WGS) entry which is preliminary data.</text>
</comment>
<evidence type="ECO:0000256" key="1">
    <source>
        <dbReference type="SAM" id="MobiDB-lite"/>
    </source>
</evidence>
<dbReference type="Gene3D" id="3.30.1330.30">
    <property type="match status" value="1"/>
</dbReference>
<sequence length="313" mass="36180">MAAPLPVLSKHQQNQSIRANTEAKKKVKPQFKNVLRNPYTEAWPFVPEDIQTEVLNKLKECVPVKLQPVFHSNKERKIFLKQKKENQLSSEQSEEVDKRKQMRNELSIGINTVTKALEKDRLRLVIVSRETKIKILTQHLLPLVAVRNCPAICLPNLSENIAQFTGIQSISALGFKKMEETSLFDEFVEYVSKKAPPVKLSWLPEEQQNSDEVNVEIAESKTELHEMKPQKKEPSDSKKDYSYLYVYKKENELGDDFISLKDSGTMNEEDYFPTETKKLKLKGQTPLLSFKYRGVDVGAMKRNENRKRKKKGK</sequence>
<dbReference type="GO" id="GO:0004526">
    <property type="term" value="F:ribonuclease P activity"/>
    <property type="evidence" value="ECO:0007669"/>
    <property type="project" value="TreeGrafter"/>
</dbReference>
<dbReference type="InterPro" id="IPR029064">
    <property type="entry name" value="Ribosomal_eL30-like_sf"/>
</dbReference>
<dbReference type="EMBL" id="JAZGQO010000001">
    <property type="protein sequence ID" value="KAK6195810.1"/>
    <property type="molecule type" value="Genomic_DNA"/>
</dbReference>
<reference evidence="2 3" key="1">
    <citation type="submission" date="2024-01" db="EMBL/GenBank/DDBJ databases">
        <title>The genome of the rayed Mediterranean limpet Patella caerulea (Linnaeus, 1758).</title>
        <authorList>
            <person name="Anh-Thu Weber A."/>
            <person name="Halstead-Nussloch G."/>
        </authorList>
    </citation>
    <scope>NUCLEOTIDE SEQUENCE [LARGE SCALE GENOMIC DNA]</scope>
    <source>
        <strain evidence="2">AATW-2023a</strain>
        <tissue evidence="2">Whole specimen</tissue>
    </source>
</reference>
<dbReference type="GO" id="GO:0001650">
    <property type="term" value="C:fibrillar center"/>
    <property type="evidence" value="ECO:0007669"/>
    <property type="project" value="TreeGrafter"/>
</dbReference>
<name>A0AAN8KDG4_PATCE</name>
<proteinExistence type="predicted"/>
<dbReference type="SUPFAM" id="SSF55315">
    <property type="entry name" value="L30e-like"/>
    <property type="match status" value="1"/>
</dbReference>
<dbReference type="PANTHER" id="PTHR46948">
    <property type="entry name" value="RIBONUCLEASE P PROTEIN SUBUNIT P38"/>
    <property type="match status" value="1"/>
</dbReference>
<dbReference type="GO" id="GO:0005655">
    <property type="term" value="C:nucleolar ribonuclease P complex"/>
    <property type="evidence" value="ECO:0007669"/>
    <property type="project" value="InterPro"/>
</dbReference>
<dbReference type="AlphaFoldDB" id="A0AAN8KDG4"/>
<feature type="compositionally biased region" description="Polar residues" evidence="1">
    <location>
        <begin position="10"/>
        <end position="19"/>
    </location>
</feature>
<accession>A0AAN8KDG4</accession>
<dbReference type="GO" id="GO:0001682">
    <property type="term" value="P:tRNA 5'-leader removal"/>
    <property type="evidence" value="ECO:0007669"/>
    <property type="project" value="InterPro"/>
</dbReference>
<gene>
    <name evidence="2" type="ORF">SNE40_001163</name>
</gene>